<protein>
    <submittedName>
        <fullName evidence="2">Unannotated protein</fullName>
    </submittedName>
</protein>
<evidence type="ECO:0000313" key="2">
    <source>
        <dbReference type="EMBL" id="CAB4778504.1"/>
    </source>
</evidence>
<dbReference type="PANTHER" id="PTHR12110:SF41">
    <property type="entry name" value="INOSOSE DEHYDRATASE"/>
    <property type="match status" value="1"/>
</dbReference>
<reference evidence="2" key="1">
    <citation type="submission" date="2020-05" db="EMBL/GenBank/DDBJ databases">
        <authorList>
            <person name="Chiriac C."/>
            <person name="Salcher M."/>
            <person name="Ghai R."/>
            <person name="Kavagutti S V."/>
        </authorList>
    </citation>
    <scope>NUCLEOTIDE SEQUENCE</scope>
</reference>
<dbReference type="InterPro" id="IPR013022">
    <property type="entry name" value="Xyl_isomerase-like_TIM-brl"/>
</dbReference>
<dbReference type="InterPro" id="IPR036237">
    <property type="entry name" value="Xyl_isomerase-like_sf"/>
</dbReference>
<dbReference type="PANTHER" id="PTHR12110">
    <property type="entry name" value="HYDROXYPYRUVATE ISOMERASE"/>
    <property type="match status" value="1"/>
</dbReference>
<name>A0A6J6W4P3_9ZZZZ</name>
<dbReference type="Gene3D" id="3.20.20.150">
    <property type="entry name" value="Divalent-metal-dependent TIM barrel enzymes"/>
    <property type="match status" value="1"/>
</dbReference>
<sequence length="291" mass="31958">MSHLLKNAKIGIVALNWKFEMAKSADFLKRIAAYGFKGIQISVEQANSDPFLQQMKENGLATAEQYLDIACDENGPLPTADAHSKEIVDAAIRGGVEMLVFAVDGTIERDIYAGRTHLGPHLNTNGYQRLADHIAMYALQAKAAGVRSSFHPHSATFIETPDETRKLMALLDYELVGMCLDVGHWIVGGGDPVQGVIEYGNRVTHVHIKDVDPKVLAKLVSGEYERMHFAVEEDYLFVPAGEGALDLPGLFAELEKIDFAGWMMSEQDKAREPAEEKSGVSMRNIKAAMGL</sequence>
<accession>A0A6J6W4P3</accession>
<evidence type="ECO:0000259" key="1">
    <source>
        <dbReference type="Pfam" id="PF01261"/>
    </source>
</evidence>
<dbReference type="SUPFAM" id="SSF51658">
    <property type="entry name" value="Xylose isomerase-like"/>
    <property type="match status" value="1"/>
</dbReference>
<dbReference type="Pfam" id="PF01261">
    <property type="entry name" value="AP_endonuc_2"/>
    <property type="match status" value="1"/>
</dbReference>
<dbReference type="InterPro" id="IPR050312">
    <property type="entry name" value="IolE/XylAMocC-like"/>
</dbReference>
<organism evidence="2">
    <name type="scientific">freshwater metagenome</name>
    <dbReference type="NCBI Taxonomy" id="449393"/>
    <lineage>
        <taxon>unclassified sequences</taxon>
        <taxon>metagenomes</taxon>
        <taxon>ecological metagenomes</taxon>
    </lineage>
</organism>
<dbReference type="AlphaFoldDB" id="A0A6J6W4P3"/>
<dbReference type="EMBL" id="CAEZZY010000053">
    <property type="protein sequence ID" value="CAB4778504.1"/>
    <property type="molecule type" value="Genomic_DNA"/>
</dbReference>
<proteinExistence type="predicted"/>
<gene>
    <name evidence="2" type="ORF">UFOPK2928_00612</name>
</gene>
<feature type="domain" description="Xylose isomerase-like TIM barrel" evidence="1">
    <location>
        <begin position="29"/>
        <end position="283"/>
    </location>
</feature>